<feature type="domain" description="DUF2264" evidence="1">
    <location>
        <begin position="6"/>
        <end position="365"/>
    </location>
</feature>
<dbReference type="InterPro" id="IPR049349">
    <property type="entry name" value="DUF2264_N"/>
</dbReference>
<dbReference type="AlphaFoldDB" id="A0A9D1DP69"/>
<dbReference type="PANTHER" id="PTHR35339">
    <property type="entry name" value="LINALOOL DEHYDRATASE_ISOMERASE DOMAIN-CONTAINING PROTEIN"/>
    <property type="match status" value="1"/>
</dbReference>
<name>A0A9D1DP69_9FIRM</name>
<gene>
    <name evidence="2" type="ORF">IAA54_02335</name>
</gene>
<protein>
    <submittedName>
        <fullName evidence="2">DUF2264 domain-containing protein</fullName>
    </submittedName>
</protein>
<evidence type="ECO:0000313" key="2">
    <source>
        <dbReference type="EMBL" id="HIR56478.1"/>
    </source>
</evidence>
<dbReference type="EMBL" id="DVHF01000030">
    <property type="protein sequence ID" value="HIR56478.1"/>
    <property type="molecule type" value="Genomic_DNA"/>
</dbReference>
<dbReference type="Proteomes" id="UP000886785">
    <property type="component" value="Unassembled WGS sequence"/>
</dbReference>
<evidence type="ECO:0000313" key="3">
    <source>
        <dbReference type="Proteomes" id="UP000886785"/>
    </source>
</evidence>
<reference evidence="2" key="2">
    <citation type="journal article" date="2021" name="PeerJ">
        <title>Extensive microbial diversity within the chicken gut microbiome revealed by metagenomics and culture.</title>
        <authorList>
            <person name="Gilroy R."/>
            <person name="Ravi A."/>
            <person name="Getino M."/>
            <person name="Pursley I."/>
            <person name="Horton D.L."/>
            <person name="Alikhan N.F."/>
            <person name="Baker D."/>
            <person name="Gharbi K."/>
            <person name="Hall N."/>
            <person name="Watson M."/>
            <person name="Adriaenssens E.M."/>
            <person name="Foster-Nyarko E."/>
            <person name="Jarju S."/>
            <person name="Secka A."/>
            <person name="Antonio M."/>
            <person name="Oren A."/>
            <person name="Chaudhuri R.R."/>
            <person name="La Ragione R."/>
            <person name="Hildebrand F."/>
            <person name="Pallen M.J."/>
        </authorList>
    </citation>
    <scope>NUCLEOTIDE SEQUENCE</scope>
    <source>
        <strain evidence="2">ChiSjej1B19-7085</strain>
    </source>
</reference>
<dbReference type="InterPro" id="IPR016624">
    <property type="entry name" value="UCP014753"/>
</dbReference>
<dbReference type="PIRSF" id="PIRSF014753">
    <property type="entry name" value="UCP014753"/>
    <property type="match status" value="1"/>
</dbReference>
<dbReference type="PANTHER" id="PTHR35339:SF3">
    <property type="entry name" value="DUF2264 DOMAIN-CONTAINING PROTEIN"/>
    <property type="match status" value="1"/>
</dbReference>
<proteinExistence type="predicted"/>
<comment type="caution">
    <text evidence="2">The sequence shown here is derived from an EMBL/GenBank/DDBJ whole genome shotgun (WGS) entry which is preliminary data.</text>
</comment>
<evidence type="ECO:0000259" key="1">
    <source>
        <dbReference type="Pfam" id="PF10022"/>
    </source>
</evidence>
<dbReference type="Pfam" id="PF10022">
    <property type="entry name" value="DUF2264"/>
    <property type="match status" value="1"/>
</dbReference>
<organism evidence="2 3">
    <name type="scientific">Candidatus Gallacutalibacter pullicola</name>
    <dbReference type="NCBI Taxonomy" id="2840830"/>
    <lineage>
        <taxon>Bacteria</taxon>
        <taxon>Bacillati</taxon>
        <taxon>Bacillota</taxon>
        <taxon>Clostridia</taxon>
        <taxon>Eubacteriales</taxon>
        <taxon>Candidatus Gallacutalibacter</taxon>
    </lineage>
</organism>
<reference evidence="2" key="1">
    <citation type="submission" date="2020-10" db="EMBL/GenBank/DDBJ databases">
        <authorList>
            <person name="Gilroy R."/>
        </authorList>
    </citation>
    <scope>NUCLEOTIDE SEQUENCE</scope>
    <source>
        <strain evidence="2">ChiSjej1B19-7085</strain>
    </source>
</reference>
<sequence>MSENVRKKWVQAMHKIAYPVISNAANGTLHDTLPLNPKEKERGVGYLEAIGRTVNGLAPWLELDEKEITDSEERELQREYRDLVRKAMANAADPDSTDYCVWNKSDTYLLQDQPIVDAAFYASAILKAPRELWQMQPQKAKDDILKAFSRVLLMRPSRCNWLMFTATIEACRYMLTGIGDSMRIDYALSMHYDWYKGDGMYGDGDKFVMNYYNSYVIQPMLEEVSRVAAEIVADEKFRQRSMEALQRYCEILEHMIAPDGSFPFLGRSITYRMGAFHALSHAALIDALPQSLPANQVRCALTKVIDKTMSAPGMFDENGFLTKGLYGKQEQLAERYINCGSVYLTTFIFLPLGLSPEHLFWSGEDVKTTWEKVWSGEDVVRDISLESRLKESGKLI</sequence>
<accession>A0A9D1DP69</accession>